<dbReference type="SUPFAM" id="SSF53474">
    <property type="entry name" value="alpha/beta-Hydrolases"/>
    <property type="match status" value="1"/>
</dbReference>
<dbReference type="EMBL" id="JACHWS010000002">
    <property type="protein sequence ID" value="MBB3037642.1"/>
    <property type="molecule type" value="Genomic_DNA"/>
</dbReference>
<keyword evidence="4" id="KW-1185">Reference proteome</keyword>
<accession>A0A839RL67</accession>
<name>A0A839RL67_9ACTN</name>
<evidence type="ECO:0000259" key="2">
    <source>
        <dbReference type="Pfam" id="PF12697"/>
    </source>
</evidence>
<feature type="domain" description="AB hydrolase-1" evidence="2">
    <location>
        <begin position="22"/>
        <end position="261"/>
    </location>
</feature>
<sequence length="270" mass="28951">MPTAELNGIRLSYRVHGEGPLVVFVMGTGSPGRVWEMYQVPALVKAGYTAVTFENRGIAPTDECAAGFTIDDMVEDTAALIEHLAAQGHGPASVVGTSLGSRITQELCLARPDLVQKAVLLTAHGRMDPVIRSLSRGEREIYDNNVTLPAAYQAAVNAIMNLSPATLRNDQNALDWLAIIEYSSGPASAGVRAQMGLSDFPSRLDAYRSVTVPVLAVGYLDDRLIPPHLAREVADAIPGARYAEVRDAGHYGALEQPDRVNSLILEFLSA</sequence>
<dbReference type="Gene3D" id="3.40.50.1820">
    <property type="entry name" value="alpha/beta hydrolase"/>
    <property type="match status" value="1"/>
</dbReference>
<keyword evidence="1" id="KW-0560">Oxidoreductase</keyword>
<dbReference type="PANTHER" id="PTHR43433">
    <property type="entry name" value="HYDROLASE, ALPHA/BETA FOLD FAMILY PROTEIN"/>
    <property type="match status" value="1"/>
</dbReference>
<reference evidence="3 4" key="1">
    <citation type="submission" date="2020-08" db="EMBL/GenBank/DDBJ databases">
        <title>Sequencing the genomes of 1000 actinobacteria strains.</title>
        <authorList>
            <person name="Klenk H.-P."/>
        </authorList>
    </citation>
    <scope>NUCLEOTIDE SEQUENCE [LARGE SCALE GENOMIC DNA]</scope>
    <source>
        <strain evidence="3 4">DSM 45258</strain>
    </source>
</reference>
<comment type="caution">
    <text evidence="3">The sequence shown here is derived from an EMBL/GenBank/DDBJ whole genome shotgun (WGS) entry which is preliminary data.</text>
</comment>
<dbReference type="GO" id="GO:0004601">
    <property type="term" value="F:peroxidase activity"/>
    <property type="evidence" value="ECO:0007669"/>
    <property type="project" value="UniProtKB-KW"/>
</dbReference>
<proteinExistence type="predicted"/>
<evidence type="ECO:0000313" key="3">
    <source>
        <dbReference type="EMBL" id="MBB3037642.1"/>
    </source>
</evidence>
<evidence type="ECO:0000256" key="1">
    <source>
        <dbReference type="ARBA" id="ARBA00022559"/>
    </source>
</evidence>
<dbReference type="InterPro" id="IPR000073">
    <property type="entry name" value="AB_hydrolase_1"/>
</dbReference>
<dbReference type="OrthoDB" id="3210844at2"/>
<dbReference type="InterPro" id="IPR050471">
    <property type="entry name" value="AB_hydrolase"/>
</dbReference>
<gene>
    <name evidence="3" type="ORF">FHU29_002091</name>
</gene>
<protein>
    <submittedName>
        <fullName evidence="3">Pimeloyl-ACP methyl ester carboxylesterase</fullName>
    </submittedName>
</protein>
<dbReference type="InterPro" id="IPR029058">
    <property type="entry name" value="AB_hydrolase_fold"/>
</dbReference>
<organism evidence="3 4">
    <name type="scientific">Hoyosella altamirensis</name>
    <dbReference type="NCBI Taxonomy" id="616997"/>
    <lineage>
        <taxon>Bacteria</taxon>
        <taxon>Bacillati</taxon>
        <taxon>Actinomycetota</taxon>
        <taxon>Actinomycetes</taxon>
        <taxon>Mycobacteriales</taxon>
        <taxon>Hoyosellaceae</taxon>
        <taxon>Hoyosella</taxon>
    </lineage>
</organism>
<dbReference type="InterPro" id="IPR000639">
    <property type="entry name" value="Epox_hydrolase-like"/>
</dbReference>
<dbReference type="RefSeq" id="WP_064441057.1">
    <property type="nucleotide sequence ID" value="NZ_BDDI01000011.1"/>
</dbReference>
<dbReference type="Pfam" id="PF12697">
    <property type="entry name" value="Abhydrolase_6"/>
    <property type="match status" value="1"/>
</dbReference>
<dbReference type="Proteomes" id="UP000567922">
    <property type="component" value="Unassembled WGS sequence"/>
</dbReference>
<dbReference type="PRINTS" id="PR00412">
    <property type="entry name" value="EPOXHYDRLASE"/>
</dbReference>
<dbReference type="AlphaFoldDB" id="A0A839RL67"/>
<keyword evidence="1" id="KW-0575">Peroxidase</keyword>
<evidence type="ECO:0000313" key="4">
    <source>
        <dbReference type="Proteomes" id="UP000567922"/>
    </source>
</evidence>
<dbReference type="PANTHER" id="PTHR43433:SF5">
    <property type="entry name" value="AB HYDROLASE-1 DOMAIN-CONTAINING PROTEIN"/>
    <property type="match status" value="1"/>
</dbReference>